<dbReference type="Proteomes" id="UP000317318">
    <property type="component" value="Chromosome"/>
</dbReference>
<keyword evidence="3" id="KW-1185">Reference proteome</keyword>
<dbReference type="PANTHER" id="PTHR35757">
    <property type="entry name" value="THERMOSOME SUBUNIT GAMMA"/>
    <property type="match status" value="1"/>
</dbReference>
<accession>A0A517QZV0</accession>
<keyword evidence="1" id="KW-0732">Signal</keyword>
<evidence type="ECO:0000313" key="3">
    <source>
        <dbReference type="Proteomes" id="UP000317318"/>
    </source>
</evidence>
<dbReference type="OrthoDB" id="249177at2"/>
<proteinExistence type="predicted"/>
<dbReference type="EMBL" id="CP036268">
    <property type="protein sequence ID" value="QDT37161.1"/>
    <property type="molecule type" value="Genomic_DNA"/>
</dbReference>
<name>A0A517QZV0_9PLAN</name>
<organism evidence="2 3">
    <name type="scientific">Stratiformator vulcanicus</name>
    <dbReference type="NCBI Taxonomy" id="2527980"/>
    <lineage>
        <taxon>Bacteria</taxon>
        <taxon>Pseudomonadati</taxon>
        <taxon>Planctomycetota</taxon>
        <taxon>Planctomycetia</taxon>
        <taxon>Planctomycetales</taxon>
        <taxon>Planctomycetaceae</taxon>
        <taxon>Stratiformator</taxon>
    </lineage>
</organism>
<protein>
    <submittedName>
        <fullName evidence="2">TraB family protein</fullName>
    </submittedName>
</protein>
<gene>
    <name evidence="2" type="ORF">Pan189_15330</name>
</gene>
<feature type="chain" id="PRO_5021697662" evidence="1">
    <location>
        <begin position="32"/>
        <end position="311"/>
    </location>
</feature>
<evidence type="ECO:0000313" key="2">
    <source>
        <dbReference type="EMBL" id="QDT37161.1"/>
    </source>
</evidence>
<dbReference type="PANTHER" id="PTHR35757:SF1">
    <property type="entry name" value="THERMOSOME SUBUNIT GAMMA"/>
    <property type="match status" value="1"/>
</dbReference>
<dbReference type="RefSeq" id="WP_145363301.1">
    <property type="nucleotide sequence ID" value="NZ_CP036268.1"/>
</dbReference>
<feature type="signal peptide" evidence="1">
    <location>
        <begin position="1"/>
        <end position="31"/>
    </location>
</feature>
<reference evidence="2 3" key="1">
    <citation type="submission" date="2019-02" db="EMBL/GenBank/DDBJ databases">
        <title>Deep-cultivation of Planctomycetes and their phenomic and genomic characterization uncovers novel biology.</title>
        <authorList>
            <person name="Wiegand S."/>
            <person name="Jogler M."/>
            <person name="Boedeker C."/>
            <person name="Pinto D."/>
            <person name="Vollmers J."/>
            <person name="Rivas-Marin E."/>
            <person name="Kohn T."/>
            <person name="Peeters S.H."/>
            <person name="Heuer A."/>
            <person name="Rast P."/>
            <person name="Oberbeckmann S."/>
            <person name="Bunk B."/>
            <person name="Jeske O."/>
            <person name="Meyerdierks A."/>
            <person name="Storesund J.E."/>
            <person name="Kallscheuer N."/>
            <person name="Luecker S."/>
            <person name="Lage O.M."/>
            <person name="Pohl T."/>
            <person name="Merkel B.J."/>
            <person name="Hornburger P."/>
            <person name="Mueller R.-W."/>
            <person name="Bruemmer F."/>
            <person name="Labrenz M."/>
            <person name="Spormann A.M."/>
            <person name="Op den Camp H."/>
            <person name="Overmann J."/>
            <person name="Amann R."/>
            <person name="Jetten M.S.M."/>
            <person name="Mascher T."/>
            <person name="Medema M.H."/>
            <person name="Devos D.P."/>
            <person name="Kaster A.-K."/>
            <person name="Ovreas L."/>
            <person name="Rohde M."/>
            <person name="Galperin M.Y."/>
            <person name="Jogler C."/>
        </authorList>
    </citation>
    <scope>NUCLEOTIDE SEQUENCE [LARGE SCALE GENOMIC DNA]</scope>
    <source>
        <strain evidence="2 3">Pan189</strain>
    </source>
</reference>
<sequence precursor="true">MAQHFPKPGSDSLLRLFLGLIAAGVPSLACAGDAATTVVEADVTEETEWVRLLRTEGGKAKALETSIVRFTKGDTVVDLIGAIHVGDKAYYEALNDRFEDYEAVLYELVAEKDAIKKGTRAAKNDRGASMSLIGSMQTGMKDLLELEHQLSLIDYRADNMVHADMSPKQFAEKMQERGESWFTMFMNIMTKSMAAQSKSGRPPSDFEIIAMLFDKDRATKLKGLMAEQFTQMDVLTDTFSGPDGSTIITERNAVALDELKKQLAAGQTEIGIFYGAGHMPDMEERLIEDFGFERGETTWLTAWNIAGDDSN</sequence>
<dbReference type="AlphaFoldDB" id="A0A517QZV0"/>
<dbReference type="KEGG" id="svp:Pan189_15330"/>
<evidence type="ECO:0000256" key="1">
    <source>
        <dbReference type="SAM" id="SignalP"/>
    </source>
</evidence>